<dbReference type="Proteomes" id="UP001469553">
    <property type="component" value="Unassembled WGS sequence"/>
</dbReference>
<comment type="caution">
    <text evidence="1">The sequence shown here is derived from an EMBL/GenBank/DDBJ whole genome shotgun (WGS) entry which is preliminary data.</text>
</comment>
<proteinExistence type="predicted"/>
<name>A0ABV0Z107_9TELE</name>
<dbReference type="EMBL" id="JAHRIP010047888">
    <property type="protein sequence ID" value="MEQ2299238.1"/>
    <property type="molecule type" value="Genomic_DNA"/>
</dbReference>
<evidence type="ECO:0000313" key="2">
    <source>
        <dbReference type="Proteomes" id="UP001469553"/>
    </source>
</evidence>
<keyword evidence="2" id="KW-1185">Reference proteome</keyword>
<evidence type="ECO:0000313" key="1">
    <source>
        <dbReference type="EMBL" id="MEQ2299238.1"/>
    </source>
</evidence>
<gene>
    <name evidence="1" type="ORF">AMECASPLE_013288</name>
</gene>
<sequence>MGATCHSYTHNVTPKSATLNIQVLVMLRTEDPKETQYSVKRFILELNAGSQETTQNQEPLGMQRQVSGLKNFRQKYVNPKEPPTFSESMLSWGPGIDSFAG</sequence>
<reference evidence="1 2" key="1">
    <citation type="submission" date="2021-06" db="EMBL/GenBank/DDBJ databases">
        <authorList>
            <person name="Palmer J.M."/>
        </authorList>
    </citation>
    <scope>NUCLEOTIDE SEQUENCE [LARGE SCALE GENOMIC DNA]</scope>
    <source>
        <strain evidence="1 2">AS_MEX2019</strain>
        <tissue evidence="1">Muscle</tissue>
    </source>
</reference>
<organism evidence="1 2">
    <name type="scientific">Ameca splendens</name>
    <dbReference type="NCBI Taxonomy" id="208324"/>
    <lineage>
        <taxon>Eukaryota</taxon>
        <taxon>Metazoa</taxon>
        <taxon>Chordata</taxon>
        <taxon>Craniata</taxon>
        <taxon>Vertebrata</taxon>
        <taxon>Euteleostomi</taxon>
        <taxon>Actinopterygii</taxon>
        <taxon>Neopterygii</taxon>
        <taxon>Teleostei</taxon>
        <taxon>Neoteleostei</taxon>
        <taxon>Acanthomorphata</taxon>
        <taxon>Ovalentaria</taxon>
        <taxon>Atherinomorphae</taxon>
        <taxon>Cyprinodontiformes</taxon>
        <taxon>Goodeidae</taxon>
        <taxon>Ameca</taxon>
    </lineage>
</organism>
<accession>A0ABV0Z107</accession>
<protein>
    <submittedName>
        <fullName evidence="1">Uncharacterized protein</fullName>
    </submittedName>
</protein>